<evidence type="ECO:0000256" key="1">
    <source>
        <dbReference type="ARBA" id="ARBA00004141"/>
    </source>
</evidence>
<keyword evidence="5 7" id="KW-1133">Transmembrane helix</keyword>
<feature type="transmembrane region" description="Helical" evidence="7">
    <location>
        <begin position="122"/>
        <end position="145"/>
    </location>
</feature>
<evidence type="ECO:0000256" key="7">
    <source>
        <dbReference type="SAM" id="Phobius"/>
    </source>
</evidence>
<dbReference type="PANTHER" id="PTHR36838:SF3">
    <property type="entry name" value="TRANSPORTER AUXIN EFFLUX CARRIER EC FAMILY"/>
    <property type="match status" value="1"/>
</dbReference>
<dbReference type="GO" id="GO:0016020">
    <property type="term" value="C:membrane"/>
    <property type="evidence" value="ECO:0007669"/>
    <property type="project" value="UniProtKB-SubCell"/>
</dbReference>
<organism evidence="8">
    <name type="scientific">marine sediment metagenome</name>
    <dbReference type="NCBI Taxonomy" id="412755"/>
    <lineage>
        <taxon>unclassified sequences</taxon>
        <taxon>metagenomes</taxon>
        <taxon>ecological metagenomes</taxon>
    </lineage>
</organism>
<feature type="transmembrane region" description="Helical" evidence="7">
    <location>
        <begin position="291"/>
        <end position="311"/>
    </location>
</feature>
<evidence type="ECO:0008006" key="9">
    <source>
        <dbReference type="Google" id="ProtNLM"/>
    </source>
</evidence>
<accession>X0RY01</accession>
<dbReference type="Pfam" id="PF03547">
    <property type="entry name" value="Mem_trans"/>
    <property type="match status" value="1"/>
</dbReference>
<gene>
    <name evidence="8" type="ORF">S01H1_00574</name>
</gene>
<evidence type="ECO:0000313" key="8">
    <source>
        <dbReference type="EMBL" id="GAF73673.1"/>
    </source>
</evidence>
<feature type="transmembrane region" description="Helical" evidence="7">
    <location>
        <begin position="229"/>
        <end position="249"/>
    </location>
</feature>
<name>X0RY01_9ZZZZ</name>
<comment type="caution">
    <text evidence="8">The sequence shown here is derived from an EMBL/GenBank/DDBJ whole genome shotgun (WGS) entry which is preliminary data.</text>
</comment>
<feature type="transmembrane region" description="Helical" evidence="7">
    <location>
        <begin position="96"/>
        <end position="116"/>
    </location>
</feature>
<keyword evidence="3" id="KW-1003">Cell membrane</keyword>
<keyword evidence="4 7" id="KW-0812">Transmembrane</keyword>
<dbReference type="AlphaFoldDB" id="X0RY01"/>
<reference evidence="8" key="1">
    <citation type="journal article" date="2014" name="Front. Microbiol.">
        <title>High frequency of phylogenetically diverse reductive dehalogenase-homologous genes in deep subseafloor sedimentary metagenomes.</title>
        <authorList>
            <person name="Kawai M."/>
            <person name="Futagami T."/>
            <person name="Toyoda A."/>
            <person name="Takaki Y."/>
            <person name="Nishi S."/>
            <person name="Hori S."/>
            <person name="Arai W."/>
            <person name="Tsubouchi T."/>
            <person name="Morono Y."/>
            <person name="Uchiyama I."/>
            <person name="Ito T."/>
            <person name="Fujiyama A."/>
            <person name="Inagaki F."/>
            <person name="Takami H."/>
        </authorList>
    </citation>
    <scope>NUCLEOTIDE SEQUENCE</scope>
    <source>
        <strain evidence="8">Expedition CK06-06</strain>
    </source>
</reference>
<feature type="transmembrane region" description="Helical" evidence="7">
    <location>
        <begin position="64"/>
        <end position="84"/>
    </location>
</feature>
<feature type="transmembrane region" description="Helical" evidence="7">
    <location>
        <begin position="6"/>
        <end position="25"/>
    </location>
</feature>
<keyword evidence="6 7" id="KW-0472">Membrane</keyword>
<sequence length="315" mass="36160">MNSILLVFRQIIPVLLLIFLGHVIRTKNFLSEKTIEEVKKLVVNITLPCLLFISFLSIEIKFSYTAIFVLMFFFCLFMIFYGRFLKARFHIEHEYFPFLVTGFEYGMLGVGLFGSAYGLENIGYLAIMDLGHELFIWFIFVSLLLSKRSGTQDIKQLIRNFLKSPVIIAIFLGIFLNLTGLGKFLYDFAITEAVISTIKLLGQLTIPLILLVVGYGIHFQKSFLKDLPVLLIARLVVLIPMAFLGGIFMDKVLGLDEVFKVALFTLFILPPPFIIPIYIPQHCKKERLYVNNSLTSYTIISIIIFIIYFIFNPMI</sequence>
<comment type="subcellular location">
    <subcellularLocation>
        <location evidence="1">Membrane</location>
        <topology evidence="1">Multi-pass membrane protein</topology>
    </subcellularLocation>
</comment>
<proteinExistence type="predicted"/>
<feature type="transmembrane region" description="Helical" evidence="7">
    <location>
        <begin position="166"/>
        <end position="186"/>
    </location>
</feature>
<dbReference type="InterPro" id="IPR004776">
    <property type="entry name" value="Mem_transp_PIN-like"/>
</dbReference>
<dbReference type="EMBL" id="BARS01000206">
    <property type="protein sequence ID" value="GAF73673.1"/>
    <property type="molecule type" value="Genomic_DNA"/>
</dbReference>
<feature type="transmembrane region" description="Helical" evidence="7">
    <location>
        <begin position="261"/>
        <end position="279"/>
    </location>
</feature>
<protein>
    <recommendedName>
        <fullName evidence="9">Transporter</fullName>
    </recommendedName>
</protein>
<feature type="transmembrane region" description="Helical" evidence="7">
    <location>
        <begin position="198"/>
        <end position="217"/>
    </location>
</feature>
<evidence type="ECO:0000256" key="4">
    <source>
        <dbReference type="ARBA" id="ARBA00022692"/>
    </source>
</evidence>
<evidence type="ECO:0000256" key="6">
    <source>
        <dbReference type="ARBA" id="ARBA00023136"/>
    </source>
</evidence>
<dbReference type="GO" id="GO:0055085">
    <property type="term" value="P:transmembrane transport"/>
    <property type="evidence" value="ECO:0007669"/>
    <property type="project" value="InterPro"/>
</dbReference>
<evidence type="ECO:0000256" key="3">
    <source>
        <dbReference type="ARBA" id="ARBA00022475"/>
    </source>
</evidence>
<feature type="transmembrane region" description="Helical" evidence="7">
    <location>
        <begin position="41"/>
        <end position="58"/>
    </location>
</feature>
<evidence type="ECO:0000256" key="5">
    <source>
        <dbReference type="ARBA" id="ARBA00022989"/>
    </source>
</evidence>
<keyword evidence="2" id="KW-0813">Transport</keyword>
<dbReference type="PANTHER" id="PTHR36838">
    <property type="entry name" value="AUXIN EFFLUX CARRIER FAMILY PROTEIN"/>
    <property type="match status" value="1"/>
</dbReference>
<evidence type="ECO:0000256" key="2">
    <source>
        <dbReference type="ARBA" id="ARBA00022448"/>
    </source>
</evidence>